<dbReference type="AlphaFoldDB" id="A0A0L7CSI6"/>
<dbReference type="EMBL" id="AVQC01000027">
    <property type="protein sequence ID" value="KOA62601.1"/>
    <property type="molecule type" value="Genomic_DNA"/>
</dbReference>
<evidence type="ECO:0000256" key="1">
    <source>
        <dbReference type="SAM" id="Phobius"/>
    </source>
</evidence>
<organism evidence="2 3">
    <name type="scientific">Bifidobacterium breve MCC 1114</name>
    <dbReference type="NCBI Taxonomy" id="1365964"/>
    <lineage>
        <taxon>Bacteria</taxon>
        <taxon>Bacillati</taxon>
        <taxon>Actinomycetota</taxon>
        <taxon>Actinomycetes</taxon>
        <taxon>Bifidobacteriales</taxon>
        <taxon>Bifidobacteriaceae</taxon>
        <taxon>Bifidobacterium</taxon>
    </lineage>
</organism>
<dbReference type="Proteomes" id="UP000036802">
    <property type="component" value="Unassembled WGS sequence"/>
</dbReference>
<evidence type="ECO:0000313" key="2">
    <source>
        <dbReference type="EMBL" id="KOA62601.1"/>
    </source>
</evidence>
<accession>A0A0L7CSI6</accession>
<dbReference type="PATRIC" id="fig|1365964.3.peg.2190"/>
<keyword evidence="1" id="KW-0812">Transmembrane</keyword>
<gene>
    <name evidence="2" type="ORF">BBM1114_10820</name>
</gene>
<feature type="transmembrane region" description="Helical" evidence="1">
    <location>
        <begin position="12"/>
        <end position="32"/>
    </location>
</feature>
<name>A0A0L7CSI6_BIFBR</name>
<protein>
    <recommendedName>
        <fullName evidence="4">DUF11 domain-containing protein</fullName>
    </recommendedName>
</protein>
<sequence>MVLGQIDLGQILVTALVSAVVSFAVTVILRVWDRRTVEWLVVGEAHPTYFAGEKKDMVLNLELWNTGDADAYDVRLIRCNGVNPDTGKEWECWETFEAGCIKAGEHVVFTMKPSFASWETCWVKVVFRPSPVYRHDPRCSRKYLLSKEIGNQFEYRPEESEMAVYGRGKIPARPKDA</sequence>
<reference evidence="2 3" key="1">
    <citation type="journal article" date="2015" name="Int J Genomics">
        <title>Comparative Genomics Revealed Genetic Diversity and Species/Strain-Level Differences in Carbohydrate Metabolism of Three Probiotic Bifidobacterial Species.</title>
        <authorList>
            <person name="Odamaki T."/>
            <person name="Horigome A."/>
            <person name="Sugahara H."/>
            <person name="Hashikura N."/>
            <person name="Minami J."/>
            <person name="Xiao J.Z."/>
            <person name="Abe F."/>
        </authorList>
    </citation>
    <scope>NUCLEOTIDE SEQUENCE [LARGE SCALE GENOMIC DNA]</scope>
    <source>
        <strain evidence="2 3">MCC 1114</strain>
    </source>
</reference>
<evidence type="ECO:0008006" key="4">
    <source>
        <dbReference type="Google" id="ProtNLM"/>
    </source>
</evidence>
<comment type="caution">
    <text evidence="2">The sequence shown here is derived from an EMBL/GenBank/DDBJ whole genome shotgun (WGS) entry which is preliminary data.</text>
</comment>
<proteinExistence type="predicted"/>
<keyword evidence="1" id="KW-0472">Membrane</keyword>
<keyword evidence="1" id="KW-1133">Transmembrane helix</keyword>
<evidence type="ECO:0000313" key="3">
    <source>
        <dbReference type="Proteomes" id="UP000036802"/>
    </source>
</evidence>